<evidence type="ECO:0000313" key="7">
    <source>
        <dbReference type="Proteomes" id="UP000837857"/>
    </source>
</evidence>
<dbReference type="PANTHER" id="PTHR13266">
    <property type="entry name" value="PROTEASOME INHIBITOR"/>
    <property type="match status" value="1"/>
</dbReference>
<protein>
    <recommendedName>
        <fullName evidence="2">Proteasome inhibitor PI31 subunit</fullName>
    </recommendedName>
</protein>
<feature type="compositionally biased region" description="Low complexity" evidence="4">
    <location>
        <begin position="164"/>
        <end position="178"/>
    </location>
</feature>
<feature type="compositionally biased region" description="Basic and acidic residues" evidence="4">
    <location>
        <begin position="179"/>
        <end position="189"/>
    </location>
</feature>
<dbReference type="EMBL" id="OW152814">
    <property type="protein sequence ID" value="CAH2050786.1"/>
    <property type="molecule type" value="Genomic_DNA"/>
</dbReference>
<dbReference type="Pfam" id="PF11566">
    <property type="entry name" value="PI31_Prot_N"/>
    <property type="match status" value="1"/>
</dbReference>
<evidence type="ECO:0000256" key="2">
    <source>
        <dbReference type="ARBA" id="ARBA00015575"/>
    </source>
</evidence>
<dbReference type="InterPro" id="IPR021625">
    <property type="entry name" value="PI31_Prot_N"/>
</dbReference>
<dbReference type="Gene3D" id="3.40.1000.30">
    <property type="match status" value="1"/>
</dbReference>
<dbReference type="InterPro" id="IPR045128">
    <property type="entry name" value="PI31-like"/>
</dbReference>
<evidence type="ECO:0000313" key="6">
    <source>
        <dbReference type="EMBL" id="CAH2050786.1"/>
    </source>
</evidence>
<gene>
    <name evidence="6" type="ORF">IPOD504_LOCUS7671</name>
</gene>
<feature type="non-terminal residue" evidence="6">
    <location>
        <position position="300"/>
    </location>
</feature>
<feature type="compositionally biased region" description="Pro residues" evidence="4">
    <location>
        <begin position="268"/>
        <end position="293"/>
    </location>
</feature>
<feature type="region of interest" description="Disordered" evidence="4">
    <location>
        <begin position="256"/>
        <end position="300"/>
    </location>
</feature>
<feature type="region of interest" description="Disordered" evidence="4">
    <location>
        <begin position="164"/>
        <end position="197"/>
    </location>
</feature>
<evidence type="ECO:0000256" key="4">
    <source>
        <dbReference type="SAM" id="MobiDB-lite"/>
    </source>
</evidence>
<comment type="similarity">
    <text evidence="1">Belongs to the proteasome inhibitor PI31 family.</text>
</comment>
<proteinExistence type="inferred from homology"/>
<dbReference type="Proteomes" id="UP000837857">
    <property type="component" value="Chromosome 2"/>
</dbReference>
<organism evidence="6 7">
    <name type="scientific">Iphiclides podalirius</name>
    <name type="common">scarce swallowtail</name>
    <dbReference type="NCBI Taxonomy" id="110791"/>
    <lineage>
        <taxon>Eukaryota</taxon>
        <taxon>Metazoa</taxon>
        <taxon>Ecdysozoa</taxon>
        <taxon>Arthropoda</taxon>
        <taxon>Hexapoda</taxon>
        <taxon>Insecta</taxon>
        <taxon>Pterygota</taxon>
        <taxon>Neoptera</taxon>
        <taxon>Endopterygota</taxon>
        <taxon>Lepidoptera</taxon>
        <taxon>Glossata</taxon>
        <taxon>Ditrysia</taxon>
        <taxon>Papilionoidea</taxon>
        <taxon>Papilionidae</taxon>
        <taxon>Papilioninae</taxon>
        <taxon>Iphiclides</taxon>
    </lineage>
</organism>
<sequence length="300" mass="33430">MADFVANTINQYCTGKEIKMATDPLFGWDLTFKIIEKDVRRKSDILIAFIHWNLTKRGFRSIGIGDERTLTGEEEKTELLPNGWNDKDNYTLRYVLEDKLYILHGINTDGNLIINLLRSDDLAVSNLAVNVDESVTATSGNIEKLMPNYKDLMFNIKRDLIDTITQRPTTTAQTQTRETSNERRPDSDPLRMPPRPLPCVRPNTQDLWDLPPAQPSIGRSDLDPFAPGGGGMIFNPFGPRRDIENPGLGIPGGLPRGAVPPGARFDPFAPPGVGPMPGRRPPPPDADHFPPPGFNDNMFM</sequence>
<evidence type="ECO:0000256" key="1">
    <source>
        <dbReference type="ARBA" id="ARBA00006405"/>
    </source>
</evidence>
<keyword evidence="3" id="KW-0647">Proteasome</keyword>
<feature type="domain" description="PI31 proteasome regulator N-terminal" evidence="5">
    <location>
        <begin position="36"/>
        <end position="165"/>
    </location>
</feature>
<dbReference type="PANTHER" id="PTHR13266:SF1">
    <property type="entry name" value="PROTEASOME INHIBITOR PI31 SUBUNIT"/>
    <property type="match status" value="1"/>
</dbReference>
<name>A0ABN8I926_9NEOP</name>
<keyword evidence="7" id="KW-1185">Reference proteome</keyword>
<accession>A0ABN8I926</accession>
<evidence type="ECO:0000256" key="3">
    <source>
        <dbReference type="ARBA" id="ARBA00022942"/>
    </source>
</evidence>
<reference evidence="6" key="1">
    <citation type="submission" date="2022-03" db="EMBL/GenBank/DDBJ databases">
        <authorList>
            <person name="Martin H S."/>
        </authorList>
    </citation>
    <scope>NUCLEOTIDE SEQUENCE</scope>
</reference>
<evidence type="ECO:0000259" key="5">
    <source>
        <dbReference type="Pfam" id="PF11566"/>
    </source>
</evidence>